<dbReference type="PANTHER" id="PTHR42791">
    <property type="entry name" value="GNAT FAMILY ACETYLTRANSFERASE"/>
    <property type="match status" value="1"/>
</dbReference>
<name>A0AAV9XED5_9PEZI</name>
<keyword evidence="2" id="KW-1185">Reference proteome</keyword>
<dbReference type="EMBL" id="JAVHJO010000008">
    <property type="protein sequence ID" value="KAK6538248.1"/>
    <property type="molecule type" value="Genomic_DNA"/>
</dbReference>
<accession>A0AAV9XED5</accession>
<reference evidence="1 2" key="1">
    <citation type="submission" date="2019-10" db="EMBL/GenBank/DDBJ databases">
        <authorList>
            <person name="Palmer J.M."/>
        </authorList>
    </citation>
    <scope>NUCLEOTIDE SEQUENCE [LARGE SCALE GENOMIC DNA]</scope>
    <source>
        <strain evidence="1 2">TWF694</strain>
    </source>
</reference>
<evidence type="ECO:0000313" key="1">
    <source>
        <dbReference type="EMBL" id="KAK6538248.1"/>
    </source>
</evidence>
<dbReference type="Gene3D" id="3.40.630.30">
    <property type="match status" value="1"/>
</dbReference>
<gene>
    <name evidence="1" type="ORF">TWF694_011127</name>
</gene>
<dbReference type="Proteomes" id="UP001365542">
    <property type="component" value="Unassembled WGS sequence"/>
</dbReference>
<dbReference type="InterPro" id="IPR052523">
    <property type="entry name" value="Trichothecene_AcTrans"/>
</dbReference>
<dbReference type="InterPro" id="IPR016181">
    <property type="entry name" value="Acyl_CoA_acyltransferase"/>
</dbReference>
<evidence type="ECO:0008006" key="3">
    <source>
        <dbReference type="Google" id="ProtNLM"/>
    </source>
</evidence>
<evidence type="ECO:0000313" key="2">
    <source>
        <dbReference type="Proteomes" id="UP001365542"/>
    </source>
</evidence>
<dbReference type="AlphaFoldDB" id="A0AAV9XED5"/>
<protein>
    <recommendedName>
        <fullName evidence="3">N-acetyltransferase domain-containing protein</fullName>
    </recommendedName>
</protein>
<dbReference type="PANTHER" id="PTHR42791:SF2">
    <property type="entry name" value="N-ACETYLTRANSFERASE DOMAIN-CONTAINING PROTEIN"/>
    <property type="match status" value="1"/>
</dbReference>
<proteinExistence type="predicted"/>
<comment type="caution">
    <text evidence="1">The sequence shown here is derived from an EMBL/GenBank/DDBJ whole genome shotgun (WGS) entry which is preliminary data.</text>
</comment>
<organism evidence="1 2">
    <name type="scientific">Orbilia ellipsospora</name>
    <dbReference type="NCBI Taxonomy" id="2528407"/>
    <lineage>
        <taxon>Eukaryota</taxon>
        <taxon>Fungi</taxon>
        <taxon>Dikarya</taxon>
        <taxon>Ascomycota</taxon>
        <taxon>Pezizomycotina</taxon>
        <taxon>Orbiliomycetes</taxon>
        <taxon>Orbiliales</taxon>
        <taxon>Orbiliaceae</taxon>
        <taxon>Orbilia</taxon>
    </lineage>
</organism>
<dbReference type="SUPFAM" id="SSF55729">
    <property type="entry name" value="Acyl-CoA N-acyltransferases (Nat)"/>
    <property type="match status" value="1"/>
</dbReference>
<sequence length="175" mass="19920">MTPDDAITRKWWDDVWAMGLEAGPTPVVTFVVEDCSRRNKLVAFSRWNVPQFEKSLEPSSDYYMPPFPEEWDPELTEAFWGGMSKNKTSIMGDKPHWSVDPTTERRGLASVLMDWACRQADKSGLELYGDATPEGLAVWKKHFDFKGLKSLVLTSDQFGSFEMVSGVRYPKKSPT</sequence>